<accession>A0A2N1PM20</accession>
<organism evidence="2 3">
    <name type="scientific">Candidatus Wallbacteria bacterium HGW-Wallbacteria-1</name>
    <dbReference type="NCBI Taxonomy" id="2013854"/>
    <lineage>
        <taxon>Bacteria</taxon>
        <taxon>Candidatus Walliibacteriota</taxon>
    </lineage>
</organism>
<reference evidence="2 3" key="1">
    <citation type="journal article" date="2017" name="ISME J.">
        <title>Potential for microbial H2 and metal transformations associated with novel bacteria and archaea in deep terrestrial subsurface sediments.</title>
        <authorList>
            <person name="Hernsdorf A.W."/>
            <person name="Amano Y."/>
            <person name="Miyakawa K."/>
            <person name="Ise K."/>
            <person name="Suzuki Y."/>
            <person name="Anantharaman K."/>
            <person name="Probst A."/>
            <person name="Burstein D."/>
            <person name="Thomas B.C."/>
            <person name="Banfield J.F."/>
        </authorList>
    </citation>
    <scope>NUCLEOTIDE SEQUENCE [LARGE SCALE GENOMIC DNA]</scope>
    <source>
        <strain evidence="2">HGW-Wallbacteria-1</strain>
    </source>
</reference>
<keyword evidence="1" id="KW-0472">Membrane</keyword>
<dbReference type="AlphaFoldDB" id="A0A2N1PM20"/>
<keyword evidence="1" id="KW-1133">Transmembrane helix</keyword>
<feature type="transmembrane region" description="Helical" evidence="1">
    <location>
        <begin position="6"/>
        <end position="28"/>
    </location>
</feature>
<evidence type="ECO:0000313" key="2">
    <source>
        <dbReference type="EMBL" id="PKK89394.1"/>
    </source>
</evidence>
<comment type="caution">
    <text evidence="2">The sequence shown here is derived from an EMBL/GenBank/DDBJ whole genome shotgun (WGS) entry which is preliminary data.</text>
</comment>
<name>A0A2N1PM20_9BACT</name>
<evidence type="ECO:0000256" key="1">
    <source>
        <dbReference type="SAM" id="Phobius"/>
    </source>
</evidence>
<proteinExistence type="predicted"/>
<dbReference type="EMBL" id="PGXC01000018">
    <property type="protein sequence ID" value="PKK89394.1"/>
    <property type="molecule type" value="Genomic_DNA"/>
</dbReference>
<keyword evidence="1" id="KW-0812">Transmembrane</keyword>
<sequence>MSKLYFFLYLPPEIYVLIISLSITYILYRKDFFNRAKLRQRDQIVFEFEKLGFTQNNKRKDELVHLCAANDIFKTARKRTGDYSVTNVYTMQSPKAVFTFFDVSYIAQLEGSNDDYELTTDAQTTLLMEPEIKYVMRMPDFDMVPETLYDKAVDILVNMDIDFPDSPVFSSLYFLFGEEYNKDRIRRFFRREIRSVFERYPGMSCLARNGKLFLFQAQKVHDINETSQLLDLAKMLERSMSER</sequence>
<evidence type="ECO:0000313" key="3">
    <source>
        <dbReference type="Proteomes" id="UP000233256"/>
    </source>
</evidence>
<protein>
    <submittedName>
        <fullName evidence="2">Uncharacterized protein</fullName>
    </submittedName>
</protein>
<gene>
    <name evidence="2" type="ORF">CVV64_14390</name>
</gene>
<dbReference type="Proteomes" id="UP000233256">
    <property type="component" value="Unassembled WGS sequence"/>
</dbReference>